<dbReference type="STRING" id="5539.A0A3E2HPQ3"/>
<dbReference type="Proteomes" id="UP000258309">
    <property type="component" value="Unassembled WGS sequence"/>
</dbReference>
<keyword evidence="3" id="KW-1185">Reference proteome</keyword>
<feature type="non-terminal residue" evidence="2">
    <location>
        <position position="397"/>
    </location>
</feature>
<dbReference type="PANTHER" id="PTHR47784:SF5">
    <property type="entry name" value="STEROL UPTAKE CONTROL PROTEIN 2"/>
    <property type="match status" value="1"/>
</dbReference>
<gene>
    <name evidence="2" type="ORF">B7463_g1300</name>
</gene>
<reference evidence="2 3" key="1">
    <citation type="submission" date="2018-05" db="EMBL/GenBank/DDBJ databases">
        <title>Draft genome sequence of Scytalidium lignicola DSM 105466, a ubiquitous saprotrophic fungus.</title>
        <authorList>
            <person name="Buettner E."/>
            <person name="Gebauer A.M."/>
            <person name="Hofrichter M."/>
            <person name="Liers C."/>
            <person name="Kellner H."/>
        </authorList>
    </citation>
    <scope>NUCLEOTIDE SEQUENCE [LARGE SCALE GENOMIC DNA]</scope>
    <source>
        <strain evidence="2 3">DSM 105466</strain>
    </source>
</reference>
<dbReference type="GO" id="GO:0001228">
    <property type="term" value="F:DNA-binding transcription activator activity, RNA polymerase II-specific"/>
    <property type="evidence" value="ECO:0007669"/>
    <property type="project" value="TreeGrafter"/>
</dbReference>
<comment type="caution">
    <text evidence="2">The sequence shown here is derived from an EMBL/GenBank/DDBJ whole genome shotgun (WGS) entry which is preliminary data.</text>
</comment>
<feature type="region of interest" description="Disordered" evidence="1">
    <location>
        <begin position="260"/>
        <end position="280"/>
    </location>
</feature>
<accession>A0A3E2HPQ3</accession>
<dbReference type="PANTHER" id="PTHR47784">
    <property type="entry name" value="STEROL UPTAKE CONTROL PROTEIN 2"/>
    <property type="match status" value="1"/>
</dbReference>
<protein>
    <submittedName>
        <fullName evidence="2">Uncharacterized protein</fullName>
    </submittedName>
</protein>
<dbReference type="OrthoDB" id="416217at2759"/>
<proteinExistence type="predicted"/>
<dbReference type="EMBL" id="NCSJ02000013">
    <property type="protein sequence ID" value="RFU35041.1"/>
    <property type="molecule type" value="Genomic_DNA"/>
</dbReference>
<organism evidence="2 3">
    <name type="scientific">Scytalidium lignicola</name>
    <name type="common">Hyphomycete</name>
    <dbReference type="NCBI Taxonomy" id="5539"/>
    <lineage>
        <taxon>Eukaryota</taxon>
        <taxon>Fungi</taxon>
        <taxon>Dikarya</taxon>
        <taxon>Ascomycota</taxon>
        <taxon>Pezizomycotina</taxon>
        <taxon>Leotiomycetes</taxon>
        <taxon>Leotiomycetes incertae sedis</taxon>
        <taxon>Scytalidium</taxon>
    </lineage>
</organism>
<feature type="non-terminal residue" evidence="2">
    <location>
        <position position="1"/>
    </location>
</feature>
<name>A0A3E2HPQ3_SCYLI</name>
<dbReference type="InterPro" id="IPR053157">
    <property type="entry name" value="Sterol_Uptake_Regulator"/>
</dbReference>
<evidence type="ECO:0000256" key="1">
    <source>
        <dbReference type="SAM" id="MobiDB-lite"/>
    </source>
</evidence>
<evidence type="ECO:0000313" key="2">
    <source>
        <dbReference type="EMBL" id="RFU35041.1"/>
    </source>
</evidence>
<dbReference type="AlphaFoldDB" id="A0A3E2HPQ3"/>
<feature type="compositionally biased region" description="Low complexity" evidence="1">
    <location>
        <begin position="139"/>
        <end position="152"/>
    </location>
</feature>
<sequence length="397" mass="44471">MSLHLSDSIDIRFVQVEPDQLGDPWKLRYNENEQPIARRRSHVKSRHGCTACKKRKVKHDFLMQAILLTSATHLSYLDPSSQIYHRAYMLHLHQTLRLFRHALAQPTTVHNADALMATSALLVYYAWDKTDGLFTSSSSSSPLSSSSSSSSPQPFKTTSESTDELHLDLGSDPLFSLARGLRQVFTNAFNFLGTKNTIFTSAILDGHCAKAHHNVHDEQDVADHIDTEDTDCASIDFASSKDVPSRLALLHGILKQLPFQNCRPNSPNSSSASSEDTDNQLSGSDMVLSVFYFPTCTTDAFRSLVQQDDSSVLMVMYFYYRAVEFLLPVSLYWWTRKRAELLAPAIERYLLSKGDKDIEIALNEGKKILHYYVTGREDGVAGALRGEGESIIVDEKA</sequence>
<feature type="region of interest" description="Disordered" evidence="1">
    <location>
        <begin position="139"/>
        <end position="162"/>
    </location>
</feature>
<feature type="compositionally biased region" description="Low complexity" evidence="1">
    <location>
        <begin position="264"/>
        <end position="274"/>
    </location>
</feature>
<evidence type="ECO:0000313" key="3">
    <source>
        <dbReference type="Proteomes" id="UP000258309"/>
    </source>
</evidence>